<evidence type="ECO:0000256" key="1">
    <source>
        <dbReference type="SAM" id="Phobius"/>
    </source>
</evidence>
<name>A0A8J6M883_9FIRM</name>
<keyword evidence="1" id="KW-0812">Transmembrane</keyword>
<keyword evidence="1" id="KW-1133">Transmembrane helix</keyword>
<dbReference type="EMBL" id="JACOPQ010000008">
    <property type="protein sequence ID" value="MBC5737537.1"/>
    <property type="molecule type" value="Genomic_DNA"/>
</dbReference>
<sequence>MVLTKKKKYPSKTTVNLAIRERSPRRISRVVCFLAILAVLVGLFSKFAVIDRLSAANQAQADAARAQALLNQLLANNSDYESVRVEYSRYFSADLTENGAAAVDCMEVLELIESRLMPRAGISSASFSGSQLSLQLVGIDLDGASALLADLDDSPIVAGVELYTADAGDALAPSADASVSMTITLIPEGGGAQ</sequence>
<organism evidence="2 3">
    <name type="scientific">Lawsonibacter faecis</name>
    <dbReference type="NCBI Taxonomy" id="2763052"/>
    <lineage>
        <taxon>Bacteria</taxon>
        <taxon>Bacillati</taxon>
        <taxon>Bacillota</taxon>
        <taxon>Clostridia</taxon>
        <taxon>Eubacteriales</taxon>
        <taxon>Oscillospiraceae</taxon>
        <taxon>Lawsonibacter</taxon>
    </lineage>
</organism>
<dbReference type="AlphaFoldDB" id="A0A8J6M883"/>
<dbReference type="Proteomes" id="UP000607645">
    <property type="component" value="Unassembled WGS sequence"/>
</dbReference>
<reference evidence="2" key="1">
    <citation type="submission" date="2020-08" db="EMBL/GenBank/DDBJ databases">
        <title>Genome public.</title>
        <authorList>
            <person name="Liu C."/>
            <person name="Sun Q."/>
        </authorList>
    </citation>
    <scope>NUCLEOTIDE SEQUENCE</scope>
    <source>
        <strain evidence="2">NSJ-52</strain>
    </source>
</reference>
<comment type="caution">
    <text evidence="2">The sequence shown here is derived from an EMBL/GenBank/DDBJ whole genome shotgun (WGS) entry which is preliminary data.</text>
</comment>
<evidence type="ECO:0000313" key="2">
    <source>
        <dbReference type="EMBL" id="MBC5737537.1"/>
    </source>
</evidence>
<proteinExistence type="predicted"/>
<dbReference type="RefSeq" id="WP_186919349.1">
    <property type="nucleotide sequence ID" value="NZ_JACOPQ010000008.1"/>
</dbReference>
<keyword evidence="1" id="KW-0472">Membrane</keyword>
<evidence type="ECO:0000313" key="3">
    <source>
        <dbReference type="Proteomes" id="UP000607645"/>
    </source>
</evidence>
<accession>A0A8J6M883</accession>
<keyword evidence="3" id="KW-1185">Reference proteome</keyword>
<gene>
    <name evidence="2" type="ORF">H8S62_11025</name>
</gene>
<protein>
    <submittedName>
        <fullName evidence="2">Uncharacterized protein</fullName>
    </submittedName>
</protein>
<feature type="transmembrane region" description="Helical" evidence="1">
    <location>
        <begin position="30"/>
        <end position="50"/>
    </location>
</feature>